<keyword evidence="1" id="KW-0238">DNA-binding</keyword>
<accession>A0A7S8IDI4</accession>
<dbReference type="PANTHER" id="PTHR46797:SF1">
    <property type="entry name" value="METHYLPHOSPHONATE SYNTHASE"/>
    <property type="match status" value="1"/>
</dbReference>
<protein>
    <submittedName>
        <fullName evidence="3">Helix-turn-helix transcriptional regulator</fullName>
    </submittedName>
</protein>
<keyword evidence="4" id="KW-1185">Reference proteome</keyword>
<proteinExistence type="predicted"/>
<dbReference type="PROSITE" id="PS50943">
    <property type="entry name" value="HTH_CROC1"/>
    <property type="match status" value="2"/>
</dbReference>
<dbReference type="PANTHER" id="PTHR46797">
    <property type="entry name" value="HTH-TYPE TRANSCRIPTIONAL REGULATOR"/>
    <property type="match status" value="1"/>
</dbReference>
<evidence type="ECO:0000313" key="4">
    <source>
        <dbReference type="Proteomes" id="UP000594468"/>
    </source>
</evidence>
<dbReference type="Gene3D" id="1.10.260.40">
    <property type="entry name" value="lambda repressor-like DNA-binding domains"/>
    <property type="match status" value="2"/>
</dbReference>
<dbReference type="SUPFAM" id="SSF47413">
    <property type="entry name" value="lambda repressor-like DNA-binding domains"/>
    <property type="match status" value="2"/>
</dbReference>
<feature type="domain" description="HTH cro/C1-type" evidence="2">
    <location>
        <begin position="41"/>
        <end position="95"/>
    </location>
</feature>
<feature type="domain" description="HTH cro/C1-type" evidence="2">
    <location>
        <begin position="127"/>
        <end position="181"/>
    </location>
</feature>
<evidence type="ECO:0000259" key="2">
    <source>
        <dbReference type="PROSITE" id="PS50943"/>
    </source>
</evidence>
<dbReference type="InterPro" id="IPR001387">
    <property type="entry name" value="Cro/C1-type_HTH"/>
</dbReference>
<dbReference type="RefSeq" id="WP_195169669.1">
    <property type="nucleotide sequence ID" value="NZ_CP062983.1"/>
</dbReference>
<dbReference type="GO" id="GO:0003700">
    <property type="term" value="F:DNA-binding transcription factor activity"/>
    <property type="evidence" value="ECO:0007669"/>
    <property type="project" value="TreeGrafter"/>
</dbReference>
<name>A0A7S8IDI4_9CHLR</name>
<dbReference type="AlphaFoldDB" id="A0A7S8IDI4"/>
<evidence type="ECO:0000256" key="1">
    <source>
        <dbReference type="ARBA" id="ARBA00023125"/>
    </source>
</evidence>
<dbReference type="CDD" id="cd00093">
    <property type="entry name" value="HTH_XRE"/>
    <property type="match status" value="2"/>
</dbReference>
<dbReference type="SMART" id="SM00530">
    <property type="entry name" value="HTH_XRE"/>
    <property type="match status" value="2"/>
</dbReference>
<reference evidence="3 4" key="1">
    <citation type="submission" date="2020-02" db="EMBL/GenBank/DDBJ databases">
        <authorList>
            <person name="Zheng R.K."/>
            <person name="Sun C.M."/>
        </authorList>
    </citation>
    <scope>NUCLEOTIDE SEQUENCE [LARGE SCALE GENOMIC DNA]</scope>
    <source>
        <strain evidence="4">rifampicinis</strain>
    </source>
</reference>
<dbReference type="KEGG" id="pmet:G4Y79_18150"/>
<dbReference type="InterPro" id="IPR010982">
    <property type="entry name" value="Lambda_DNA-bd_dom_sf"/>
</dbReference>
<dbReference type="InterPro" id="IPR050807">
    <property type="entry name" value="TransReg_Diox_bact_type"/>
</dbReference>
<gene>
    <name evidence="3" type="ORF">G4Y79_18150</name>
</gene>
<dbReference type="GO" id="GO:0003677">
    <property type="term" value="F:DNA binding"/>
    <property type="evidence" value="ECO:0007669"/>
    <property type="project" value="UniProtKB-KW"/>
</dbReference>
<organism evidence="3 4">
    <name type="scientific">Phototrophicus methaneseepsis</name>
    <dbReference type="NCBI Taxonomy" id="2710758"/>
    <lineage>
        <taxon>Bacteria</taxon>
        <taxon>Bacillati</taxon>
        <taxon>Chloroflexota</taxon>
        <taxon>Candidatus Thermofontia</taxon>
        <taxon>Phototrophicales</taxon>
        <taxon>Phototrophicaceae</taxon>
        <taxon>Phototrophicus</taxon>
    </lineage>
</organism>
<sequence>MSFNDLAARFKQAQKHDASEEKPHNTQESFRLRGKVLGVLIRDARLDSARTIEDCARLLNTAPAMIESWEYGEEVPSLPQLELLAYYLDVPVSHFWSQNALENDRAKTATKQPAYLALRDRMIGAQLHQARMDYGLSLEAVSESSQLDAELIDQYEQGEVSIPMTHLQILANAVNKNVNYFLESVGYVGELLQAREDWQAFMALDEDTRAFVANPRNLAFIKIAMMFRDMPTEQLRKVAEGLLDITM</sequence>
<dbReference type="GO" id="GO:0005829">
    <property type="term" value="C:cytosol"/>
    <property type="evidence" value="ECO:0007669"/>
    <property type="project" value="TreeGrafter"/>
</dbReference>
<dbReference type="Proteomes" id="UP000594468">
    <property type="component" value="Chromosome"/>
</dbReference>
<evidence type="ECO:0000313" key="3">
    <source>
        <dbReference type="EMBL" id="QPC81597.1"/>
    </source>
</evidence>
<dbReference type="EMBL" id="CP062983">
    <property type="protein sequence ID" value="QPC81597.1"/>
    <property type="molecule type" value="Genomic_DNA"/>
</dbReference>